<dbReference type="Proteomes" id="UP000288395">
    <property type="component" value="Unassembled WGS sequence"/>
</dbReference>
<accession>A0A432W1W7</accession>
<dbReference type="EMBL" id="PIPJ01000001">
    <property type="protein sequence ID" value="RUO23215.1"/>
    <property type="molecule type" value="Genomic_DNA"/>
</dbReference>
<keyword evidence="7" id="KW-1185">Reference proteome</keyword>
<evidence type="ECO:0000256" key="3">
    <source>
        <dbReference type="ARBA" id="ARBA00022795"/>
    </source>
</evidence>
<keyword evidence="2" id="KW-0963">Cytoplasm</keyword>
<protein>
    <recommendedName>
        <fullName evidence="5">Flagellar protein FliT</fullName>
    </recommendedName>
</protein>
<proteinExistence type="predicted"/>
<keyword evidence="4" id="KW-0143">Chaperone</keyword>
<evidence type="ECO:0000256" key="5">
    <source>
        <dbReference type="ARBA" id="ARBA00093797"/>
    </source>
</evidence>
<evidence type="ECO:0000313" key="7">
    <source>
        <dbReference type="Proteomes" id="UP000288395"/>
    </source>
</evidence>
<evidence type="ECO:0000256" key="1">
    <source>
        <dbReference type="ARBA" id="ARBA00004514"/>
    </source>
</evidence>
<evidence type="ECO:0000256" key="4">
    <source>
        <dbReference type="ARBA" id="ARBA00023186"/>
    </source>
</evidence>
<gene>
    <name evidence="6" type="ORF">CWE08_00750</name>
</gene>
<comment type="caution">
    <text evidence="6">The sequence shown here is derived from an EMBL/GenBank/DDBJ whole genome shotgun (WGS) entry which is preliminary data.</text>
</comment>
<dbReference type="Gene3D" id="1.20.58.380">
    <property type="entry name" value="Flagellar protein flit"/>
    <property type="match status" value="1"/>
</dbReference>
<dbReference type="InterPro" id="IPR008622">
    <property type="entry name" value="FliT"/>
</dbReference>
<keyword evidence="3" id="KW-1005">Bacterial flagellum biogenesis</keyword>
<reference evidence="7" key="1">
    <citation type="journal article" date="2018" name="Front. Microbiol.">
        <title>Genome-Based Analysis Reveals the Taxonomy and Diversity of the Family Idiomarinaceae.</title>
        <authorList>
            <person name="Liu Y."/>
            <person name="Lai Q."/>
            <person name="Shao Z."/>
        </authorList>
    </citation>
    <scope>NUCLEOTIDE SEQUENCE [LARGE SCALE GENOMIC DNA]</scope>
    <source>
        <strain evidence="7">GBPy7</strain>
    </source>
</reference>
<dbReference type="Pfam" id="PF05400">
    <property type="entry name" value="FliT"/>
    <property type="match status" value="1"/>
</dbReference>
<evidence type="ECO:0000256" key="2">
    <source>
        <dbReference type="ARBA" id="ARBA00022490"/>
    </source>
</evidence>
<name>A0A432W1W7_9GAMM</name>
<dbReference type="AlphaFoldDB" id="A0A432W1W7"/>
<sequence>MERNWTASSISEARRVSMGARAYLKPVMDGADVISAYERLIEFSSTMLEHAREDDWTKLIESEVAYVGEVERLQKHELDATLTEQQQEQKLNLLEILLNQDKEIRMRLTQRRTELEKMLSSASKKRKVDNAYLS</sequence>
<evidence type="ECO:0000313" key="6">
    <source>
        <dbReference type="EMBL" id="RUO23215.1"/>
    </source>
</evidence>
<comment type="subcellular location">
    <subcellularLocation>
        <location evidence="1">Cytoplasm</location>
        <location evidence="1">Cytosol</location>
    </subcellularLocation>
</comment>
<organism evidence="6 7">
    <name type="scientific">Aliidiomarina iranensis</name>
    <dbReference type="NCBI Taxonomy" id="1434071"/>
    <lineage>
        <taxon>Bacteria</taxon>
        <taxon>Pseudomonadati</taxon>
        <taxon>Pseudomonadota</taxon>
        <taxon>Gammaproteobacteria</taxon>
        <taxon>Alteromonadales</taxon>
        <taxon>Idiomarinaceae</taxon>
        <taxon>Aliidiomarina</taxon>
    </lineage>
</organism>
<dbReference type="GO" id="GO:0044781">
    <property type="term" value="P:bacterial-type flagellum organization"/>
    <property type="evidence" value="ECO:0007669"/>
    <property type="project" value="UniProtKB-KW"/>
</dbReference>